<evidence type="ECO:0000313" key="6">
    <source>
        <dbReference type="Proteomes" id="UP000266016"/>
    </source>
</evidence>
<dbReference type="InterPro" id="IPR010982">
    <property type="entry name" value="Lambda_DNA-bd_dom_sf"/>
</dbReference>
<dbReference type="EMBL" id="QWVS01000060">
    <property type="protein sequence ID" value="RID81716.1"/>
    <property type="molecule type" value="Genomic_DNA"/>
</dbReference>
<dbReference type="SMART" id="SM00354">
    <property type="entry name" value="HTH_LACI"/>
    <property type="match status" value="1"/>
</dbReference>
<dbReference type="GO" id="GO:0003700">
    <property type="term" value="F:DNA-binding transcription factor activity"/>
    <property type="evidence" value="ECO:0007669"/>
    <property type="project" value="TreeGrafter"/>
</dbReference>
<keyword evidence="2" id="KW-0238">DNA-binding</keyword>
<gene>
    <name evidence="5" type="ORF">D1953_19950</name>
</gene>
<evidence type="ECO:0000259" key="4">
    <source>
        <dbReference type="PROSITE" id="PS50932"/>
    </source>
</evidence>
<feature type="domain" description="HTH lacI-type" evidence="4">
    <location>
        <begin position="2"/>
        <end position="55"/>
    </location>
</feature>
<dbReference type="InterPro" id="IPR000843">
    <property type="entry name" value="HTH_LacI"/>
</dbReference>
<dbReference type="SUPFAM" id="SSF53822">
    <property type="entry name" value="Periplasmic binding protein-like I"/>
    <property type="match status" value="1"/>
</dbReference>
<dbReference type="PROSITE" id="PS50932">
    <property type="entry name" value="HTH_LACI_2"/>
    <property type="match status" value="1"/>
</dbReference>
<keyword evidence="6" id="KW-1185">Reference proteome</keyword>
<dbReference type="AlphaFoldDB" id="A0A398B1N5"/>
<sequence length="330" mass="36526">MKNIADIAKLAGVAKSTVSRYLNGGSVSEVTKRKIEDIITETGYMPNAFAQSLKAKKTNIIGIIVPQLDSYETSQTLIGIDQQLRALNYLMLVSHTNRNLEREIENIYTLAKQKVAGIILLATQITDRHVQAISEIDIPVLLVGQHHDEIHSLVHHDEEAGYAMGKYIIEQGHRRLAFLGVSETDIAVGVKRKEGFKRATRDVNNCEVRYFETKANMREVAANALDIFNDFFPSALICATDEIAIGAVKAAYTKGMHVPANLSVTGFGGYEITAMMHPALTTVQFYFIEAGKKAADHIVQLVNGQDIPMLTYSNFEIIARESVDKRFAPS</sequence>
<evidence type="ECO:0000256" key="1">
    <source>
        <dbReference type="ARBA" id="ARBA00023015"/>
    </source>
</evidence>
<dbReference type="InterPro" id="IPR001761">
    <property type="entry name" value="Peripla_BP/Lac1_sug-bd_dom"/>
</dbReference>
<evidence type="ECO:0000256" key="3">
    <source>
        <dbReference type="ARBA" id="ARBA00023163"/>
    </source>
</evidence>
<dbReference type="Pfam" id="PF00532">
    <property type="entry name" value="Peripla_BP_1"/>
    <property type="match status" value="1"/>
</dbReference>
<evidence type="ECO:0000313" key="5">
    <source>
        <dbReference type="EMBL" id="RID81716.1"/>
    </source>
</evidence>
<dbReference type="Gene3D" id="3.40.50.2300">
    <property type="match status" value="2"/>
</dbReference>
<dbReference type="RefSeq" id="WP_119118905.1">
    <property type="nucleotide sequence ID" value="NZ_QWVS01000060.1"/>
</dbReference>
<accession>A0A398B1N5</accession>
<dbReference type="SUPFAM" id="SSF47413">
    <property type="entry name" value="lambda repressor-like DNA-binding domains"/>
    <property type="match status" value="1"/>
</dbReference>
<protein>
    <submittedName>
        <fullName evidence="5">LacI family transcriptional regulator</fullName>
    </submittedName>
</protein>
<comment type="caution">
    <text evidence="5">The sequence shown here is derived from an EMBL/GenBank/DDBJ whole genome shotgun (WGS) entry which is preliminary data.</text>
</comment>
<organism evidence="5 6">
    <name type="scientific">Peribacillus asahii</name>
    <dbReference type="NCBI Taxonomy" id="228899"/>
    <lineage>
        <taxon>Bacteria</taxon>
        <taxon>Bacillati</taxon>
        <taxon>Bacillota</taxon>
        <taxon>Bacilli</taxon>
        <taxon>Bacillales</taxon>
        <taxon>Bacillaceae</taxon>
        <taxon>Peribacillus</taxon>
    </lineage>
</organism>
<evidence type="ECO:0000256" key="2">
    <source>
        <dbReference type="ARBA" id="ARBA00023125"/>
    </source>
</evidence>
<dbReference type="Proteomes" id="UP000266016">
    <property type="component" value="Unassembled WGS sequence"/>
</dbReference>
<keyword evidence="3" id="KW-0804">Transcription</keyword>
<reference evidence="5 6" key="1">
    <citation type="submission" date="2018-08" db="EMBL/GenBank/DDBJ databases">
        <title>Bacillus jemisoniae sp. nov., Bacillus chryseoplanitiae sp. nov., Bacillus resnikiae sp. nov., and Bacillus frankliniae sp. nov., isolated from Viking spacecraft and associated surfaces.</title>
        <authorList>
            <person name="Seuylemezian A."/>
            <person name="Vaishampayan P."/>
        </authorList>
    </citation>
    <scope>NUCLEOTIDE SEQUENCE [LARGE SCALE GENOMIC DNA]</scope>
    <source>
        <strain evidence="5 6">MA001</strain>
    </source>
</reference>
<dbReference type="InterPro" id="IPR028082">
    <property type="entry name" value="Peripla_BP_I"/>
</dbReference>
<proteinExistence type="predicted"/>
<dbReference type="CDD" id="cd01392">
    <property type="entry name" value="HTH_LacI"/>
    <property type="match status" value="1"/>
</dbReference>
<dbReference type="CDD" id="cd01542">
    <property type="entry name" value="PBP1_TreR-like"/>
    <property type="match status" value="1"/>
</dbReference>
<name>A0A398B1N5_9BACI</name>
<dbReference type="Gene3D" id="1.10.260.40">
    <property type="entry name" value="lambda repressor-like DNA-binding domains"/>
    <property type="match status" value="1"/>
</dbReference>
<dbReference type="Pfam" id="PF00356">
    <property type="entry name" value="LacI"/>
    <property type="match status" value="1"/>
</dbReference>
<dbReference type="PANTHER" id="PTHR30146:SF154">
    <property type="entry name" value="TRANSCRIPTION REGULATOR, MEMBER OF GALR FAMILY"/>
    <property type="match status" value="1"/>
</dbReference>
<dbReference type="GO" id="GO:0000976">
    <property type="term" value="F:transcription cis-regulatory region binding"/>
    <property type="evidence" value="ECO:0007669"/>
    <property type="project" value="TreeGrafter"/>
</dbReference>
<dbReference type="PANTHER" id="PTHR30146">
    <property type="entry name" value="LACI-RELATED TRANSCRIPTIONAL REPRESSOR"/>
    <property type="match status" value="1"/>
</dbReference>
<keyword evidence="1" id="KW-0805">Transcription regulation</keyword>